<name>A0A6A6ZZE7_9PLEO</name>
<gene>
    <name evidence="3" type="ORF">CC86DRAFT_370435</name>
</gene>
<sequence length="168" mass="16489">MFATFTSALLLLASAAVAQTTPSVVTFISISPTPASEQIFSIQTIIPGVYSTTACYEACVMEPCPPCGVTSSVSGSMGIPQGETPIPSSLLSSAPAPASSNISASSGSTPSRTLTGSGNATVPSATRSAPAQQSTAAASPSLQGAHAPLKLALGVSGLALFGAALIFL</sequence>
<protein>
    <submittedName>
        <fullName evidence="3">Uncharacterized protein</fullName>
    </submittedName>
</protein>
<keyword evidence="4" id="KW-1185">Reference proteome</keyword>
<dbReference type="EMBL" id="MU006226">
    <property type="protein sequence ID" value="KAF2826440.1"/>
    <property type="molecule type" value="Genomic_DNA"/>
</dbReference>
<dbReference type="Proteomes" id="UP000799424">
    <property type="component" value="Unassembled WGS sequence"/>
</dbReference>
<evidence type="ECO:0000256" key="1">
    <source>
        <dbReference type="SAM" id="MobiDB-lite"/>
    </source>
</evidence>
<dbReference type="OrthoDB" id="3691291at2759"/>
<evidence type="ECO:0000313" key="4">
    <source>
        <dbReference type="Proteomes" id="UP000799424"/>
    </source>
</evidence>
<proteinExistence type="predicted"/>
<feature type="chain" id="PRO_5025512331" evidence="2">
    <location>
        <begin position="19"/>
        <end position="168"/>
    </location>
</feature>
<dbReference type="AlphaFoldDB" id="A0A6A6ZZE7"/>
<organism evidence="3 4">
    <name type="scientific">Ophiobolus disseminans</name>
    <dbReference type="NCBI Taxonomy" id="1469910"/>
    <lineage>
        <taxon>Eukaryota</taxon>
        <taxon>Fungi</taxon>
        <taxon>Dikarya</taxon>
        <taxon>Ascomycota</taxon>
        <taxon>Pezizomycotina</taxon>
        <taxon>Dothideomycetes</taxon>
        <taxon>Pleosporomycetidae</taxon>
        <taxon>Pleosporales</taxon>
        <taxon>Pleosporineae</taxon>
        <taxon>Phaeosphaeriaceae</taxon>
        <taxon>Ophiobolus</taxon>
    </lineage>
</organism>
<evidence type="ECO:0000256" key="2">
    <source>
        <dbReference type="SAM" id="SignalP"/>
    </source>
</evidence>
<evidence type="ECO:0000313" key="3">
    <source>
        <dbReference type="EMBL" id="KAF2826440.1"/>
    </source>
</evidence>
<accession>A0A6A6ZZE7</accession>
<feature type="signal peptide" evidence="2">
    <location>
        <begin position="1"/>
        <end position="18"/>
    </location>
</feature>
<feature type="compositionally biased region" description="Low complexity" evidence="1">
    <location>
        <begin position="123"/>
        <end position="139"/>
    </location>
</feature>
<feature type="compositionally biased region" description="Low complexity" evidence="1">
    <location>
        <begin position="84"/>
        <end position="111"/>
    </location>
</feature>
<feature type="region of interest" description="Disordered" evidence="1">
    <location>
        <begin position="84"/>
        <end position="139"/>
    </location>
</feature>
<keyword evidence="2" id="KW-0732">Signal</keyword>
<feature type="compositionally biased region" description="Polar residues" evidence="1">
    <location>
        <begin position="112"/>
        <end position="122"/>
    </location>
</feature>
<reference evidence="3" key="1">
    <citation type="journal article" date="2020" name="Stud. Mycol.">
        <title>101 Dothideomycetes genomes: a test case for predicting lifestyles and emergence of pathogens.</title>
        <authorList>
            <person name="Haridas S."/>
            <person name="Albert R."/>
            <person name="Binder M."/>
            <person name="Bloem J."/>
            <person name="Labutti K."/>
            <person name="Salamov A."/>
            <person name="Andreopoulos B."/>
            <person name="Baker S."/>
            <person name="Barry K."/>
            <person name="Bills G."/>
            <person name="Bluhm B."/>
            <person name="Cannon C."/>
            <person name="Castanera R."/>
            <person name="Culley D."/>
            <person name="Daum C."/>
            <person name="Ezra D."/>
            <person name="Gonzalez J."/>
            <person name="Henrissat B."/>
            <person name="Kuo A."/>
            <person name="Liang C."/>
            <person name="Lipzen A."/>
            <person name="Lutzoni F."/>
            <person name="Magnuson J."/>
            <person name="Mondo S."/>
            <person name="Nolan M."/>
            <person name="Ohm R."/>
            <person name="Pangilinan J."/>
            <person name="Park H.-J."/>
            <person name="Ramirez L."/>
            <person name="Alfaro M."/>
            <person name="Sun H."/>
            <person name="Tritt A."/>
            <person name="Yoshinaga Y."/>
            <person name="Zwiers L.-H."/>
            <person name="Turgeon B."/>
            <person name="Goodwin S."/>
            <person name="Spatafora J."/>
            <person name="Crous P."/>
            <person name="Grigoriev I."/>
        </authorList>
    </citation>
    <scope>NUCLEOTIDE SEQUENCE</scope>
    <source>
        <strain evidence="3">CBS 113818</strain>
    </source>
</reference>